<evidence type="ECO:0000256" key="7">
    <source>
        <dbReference type="ARBA" id="ARBA00049119"/>
    </source>
</evidence>
<comment type="subcellular location">
    <subcellularLocation>
        <location evidence="1">Membrane</location>
        <topology evidence="1">Multi-pass membrane protein</topology>
    </subcellularLocation>
</comment>
<evidence type="ECO:0000256" key="10">
    <source>
        <dbReference type="SAM" id="Phobius"/>
    </source>
</evidence>
<feature type="domain" description="Major facilitator superfamily (MFS) profile" evidence="11">
    <location>
        <begin position="34"/>
        <end position="471"/>
    </location>
</feature>
<reference evidence="12" key="1">
    <citation type="journal article" date="2022" name="G3 (Bethesda)">
        <title>High quality genome of the basidiomycete yeast Dioszegia hungarica PDD-24b-2 isolated from cloud water.</title>
        <authorList>
            <person name="Jarrige D."/>
            <person name="Haridas S."/>
            <person name="Bleykasten-Grosshans C."/>
            <person name="Joly M."/>
            <person name="Nadalig T."/>
            <person name="Sancelme M."/>
            <person name="Vuilleumier S."/>
            <person name="Grigoriev I.V."/>
            <person name="Amato P."/>
            <person name="Bringel F."/>
        </authorList>
    </citation>
    <scope>NUCLEOTIDE SEQUENCE</scope>
    <source>
        <strain evidence="12">PDD-24b-2</strain>
    </source>
</reference>
<dbReference type="Proteomes" id="UP001164286">
    <property type="component" value="Unassembled WGS sequence"/>
</dbReference>
<feature type="transmembrane region" description="Helical" evidence="10">
    <location>
        <begin position="349"/>
        <end position="372"/>
    </location>
</feature>
<proteinExistence type="inferred from homology"/>
<evidence type="ECO:0000256" key="8">
    <source>
        <dbReference type="RuleBase" id="RU003346"/>
    </source>
</evidence>
<evidence type="ECO:0000256" key="5">
    <source>
        <dbReference type="ARBA" id="ARBA00022989"/>
    </source>
</evidence>
<sequence length="529" mass="58780">MGLSGATTTSFAHIPNNTKPQWWKDSGLRRNVLHCAGVCLCPFYLGYDQSLLAGLQAIPGWQTYFGRPTGTYLGIIAASIFLPALIVAFVADYLCTAFGRKKIIYVGSLLIVIGGVFNALSQSGGQFMGARVIIGTGGAITKVAAPALLQEIAHPRYRGTIGTLYYSFYYFGSLTAASMCIAGLYIKSEWTWRLPCMIQIVGPFFVMALLITAPESPRWLAKKGRHEEARAVLVKHHANGDDEDPLVEWQFGEMLSALQAEAKVGQASYMDFFKTPGNRKRLWINCLLGLASNWVGNGIITYYLAPVLRTVGITAPDVILSINVGYAAWNWMCSFIAGTNSERLGRRFLWLACNIGMAVSFGFVMALSGIFAQTGNSAVGIAVVPFLFVVHFFYDIGYITMNYSYTVEIMSPSMRTKGLALYIFFNNLGNAFNQFVNPIALAALTWKYYAVYIAIDLFIAVIVYFYFPETAKMSIEEISMILDYPLKDGRQRVLEVMEERRAAEQDELARTKDMDEEGKLEVSHIEERK</sequence>
<dbReference type="GO" id="GO:0016020">
    <property type="term" value="C:membrane"/>
    <property type="evidence" value="ECO:0007669"/>
    <property type="project" value="UniProtKB-SubCell"/>
</dbReference>
<dbReference type="RefSeq" id="XP_052947562.1">
    <property type="nucleotide sequence ID" value="XM_053089294.1"/>
</dbReference>
<dbReference type="InterPro" id="IPR003663">
    <property type="entry name" value="Sugar/inositol_transpt"/>
</dbReference>
<keyword evidence="3 8" id="KW-0813">Transport</keyword>
<feature type="transmembrane region" description="Helical" evidence="10">
    <location>
        <begin position="282"/>
        <end position="305"/>
    </location>
</feature>
<dbReference type="Pfam" id="PF00083">
    <property type="entry name" value="Sugar_tr"/>
    <property type="match status" value="1"/>
</dbReference>
<feature type="transmembrane region" description="Helical" evidence="10">
    <location>
        <begin position="103"/>
        <end position="120"/>
    </location>
</feature>
<name>A0AA38LVX4_9TREE</name>
<dbReference type="InterPro" id="IPR005829">
    <property type="entry name" value="Sugar_transporter_CS"/>
</dbReference>
<keyword evidence="13" id="KW-1185">Reference proteome</keyword>
<comment type="similarity">
    <text evidence="2 8">Belongs to the major facilitator superfamily. Sugar transporter (TC 2.A.1.1) family.</text>
</comment>
<comment type="catalytic activity">
    <reaction evidence="7">
        <text>myo-inositol(out) + H(+)(out) = myo-inositol(in) + H(+)(in)</text>
        <dbReference type="Rhea" id="RHEA:60364"/>
        <dbReference type="ChEBI" id="CHEBI:15378"/>
        <dbReference type="ChEBI" id="CHEBI:17268"/>
    </reaction>
</comment>
<dbReference type="InterPro" id="IPR050360">
    <property type="entry name" value="MFS_Sugar_Transporters"/>
</dbReference>
<evidence type="ECO:0000313" key="12">
    <source>
        <dbReference type="EMBL" id="KAI9637785.1"/>
    </source>
</evidence>
<feature type="transmembrane region" description="Helical" evidence="10">
    <location>
        <begin position="192"/>
        <end position="213"/>
    </location>
</feature>
<dbReference type="GO" id="GO:0005351">
    <property type="term" value="F:carbohydrate:proton symporter activity"/>
    <property type="evidence" value="ECO:0007669"/>
    <property type="project" value="TreeGrafter"/>
</dbReference>
<keyword evidence="6 10" id="KW-0472">Membrane</keyword>
<evidence type="ECO:0000256" key="4">
    <source>
        <dbReference type="ARBA" id="ARBA00022692"/>
    </source>
</evidence>
<keyword evidence="4 10" id="KW-0812">Transmembrane</keyword>
<dbReference type="PROSITE" id="PS00216">
    <property type="entry name" value="SUGAR_TRANSPORT_1"/>
    <property type="match status" value="1"/>
</dbReference>
<gene>
    <name evidence="12" type="ORF">MKK02DRAFT_35903</name>
</gene>
<dbReference type="PANTHER" id="PTHR48022">
    <property type="entry name" value="PLASTIDIC GLUCOSE TRANSPORTER 4"/>
    <property type="match status" value="1"/>
</dbReference>
<dbReference type="SUPFAM" id="SSF103473">
    <property type="entry name" value="MFS general substrate transporter"/>
    <property type="match status" value="1"/>
</dbReference>
<protein>
    <submittedName>
        <fullName evidence="12">General substrate transporter</fullName>
    </submittedName>
</protein>
<dbReference type="Gene3D" id="1.20.1250.20">
    <property type="entry name" value="MFS general substrate transporter like domains"/>
    <property type="match status" value="1"/>
</dbReference>
<dbReference type="InterPro" id="IPR036259">
    <property type="entry name" value="MFS_trans_sf"/>
</dbReference>
<dbReference type="EMBL" id="JAKWFO010000003">
    <property type="protein sequence ID" value="KAI9637785.1"/>
    <property type="molecule type" value="Genomic_DNA"/>
</dbReference>
<feature type="region of interest" description="Disordered" evidence="9">
    <location>
        <begin position="504"/>
        <end position="529"/>
    </location>
</feature>
<evidence type="ECO:0000256" key="3">
    <source>
        <dbReference type="ARBA" id="ARBA00022448"/>
    </source>
</evidence>
<dbReference type="PROSITE" id="PS50850">
    <property type="entry name" value="MFS"/>
    <property type="match status" value="1"/>
</dbReference>
<dbReference type="GeneID" id="77728499"/>
<dbReference type="PANTHER" id="PTHR48022:SF52">
    <property type="entry name" value="SUGAR TRANSPORTER, PUTATIVE-RELATED"/>
    <property type="match status" value="1"/>
</dbReference>
<evidence type="ECO:0000256" key="2">
    <source>
        <dbReference type="ARBA" id="ARBA00010992"/>
    </source>
</evidence>
<evidence type="ECO:0000256" key="9">
    <source>
        <dbReference type="SAM" id="MobiDB-lite"/>
    </source>
</evidence>
<dbReference type="NCBIfam" id="TIGR00879">
    <property type="entry name" value="SP"/>
    <property type="match status" value="1"/>
</dbReference>
<dbReference type="AlphaFoldDB" id="A0AA38LVX4"/>
<dbReference type="InterPro" id="IPR020846">
    <property type="entry name" value="MFS_dom"/>
</dbReference>
<keyword evidence="5 10" id="KW-1133">Transmembrane helix</keyword>
<dbReference type="FunFam" id="1.20.1250.20:FF:000134">
    <property type="entry name" value="MFS sugar transporter protein"/>
    <property type="match status" value="1"/>
</dbReference>
<evidence type="ECO:0000259" key="11">
    <source>
        <dbReference type="PROSITE" id="PS50850"/>
    </source>
</evidence>
<feature type="transmembrane region" description="Helical" evidence="10">
    <location>
        <begin position="164"/>
        <end position="186"/>
    </location>
</feature>
<feature type="transmembrane region" description="Helical" evidence="10">
    <location>
        <begin position="132"/>
        <end position="152"/>
    </location>
</feature>
<accession>A0AA38LVX4</accession>
<evidence type="ECO:0000256" key="1">
    <source>
        <dbReference type="ARBA" id="ARBA00004141"/>
    </source>
</evidence>
<organism evidence="12 13">
    <name type="scientific">Dioszegia hungarica</name>
    <dbReference type="NCBI Taxonomy" id="4972"/>
    <lineage>
        <taxon>Eukaryota</taxon>
        <taxon>Fungi</taxon>
        <taxon>Dikarya</taxon>
        <taxon>Basidiomycota</taxon>
        <taxon>Agaricomycotina</taxon>
        <taxon>Tremellomycetes</taxon>
        <taxon>Tremellales</taxon>
        <taxon>Bulleribasidiaceae</taxon>
        <taxon>Dioszegia</taxon>
    </lineage>
</organism>
<evidence type="ECO:0000256" key="6">
    <source>
        <dbReference type="ARBA" id="ARBA00023136"/>
    </source>
</evidence>
<dbReference type="InterPro" id="IPR005828">
    <property type="entry name" value="MFS_sugar_transport-like"/>
</dbReference>
<feature type="transmembrane region" description="Helical" evidence="10">
    <location>
        <begin position="448"/>
        <end position="467"/>
    </location>
</feature>
<feature type="transmembrane region" description="Helical" evidence="10">
    <location>
        <begin position="419"/>
        <end position="436"/>
    </location>
</feature>
<comment type="caution">
    <text evidence="12">The sequence shown here is derived from an EMBL/GenBank/DDBJ whole genome shotgun (WGS) entry which is preliminary data.</text>
</comment>
<feature type="transmembrane region" description="Helical" evidence="10">
    <location>
        <begin position="378"/>
        <end position="398"/>
    </location>
</feature>
<feature type="transmembrane region" description="Helical" evidence="10">
    <location>
        <begin position="317"/>
        <end position="337"/>
    </location>
</feature>
<evidence type="ECO:0000313" key="13">
    <source>
        <dbReference type="Proteomes" id="UP001164286"/>
    </source>
</evidence>
<feature type="transmembrane region" description="Helical" evidence="10">
    <location>
        <begin position="71"/>
        <end position="91"/>
    </location>
</feature>